<organism evidence="4 5">
    <name type="scientific">Spirochaeta africana (strain ATCC 700263 / DSM 8902 / Z-7692)</name>
    <dbReference type="NCBI Taxonomy" id="889378"/>
    <lineage>
        <taxon>Bacteria</taxon>
        <taxon>Pseudomonadati</taxon>
        <taxon>Spirochaetota</taxon>
        <taxon>Spirochaetia</taxon>
        <taxon>Spirochaetales</taxon>
        <taxon>Spirochaetaceae</taxon>
        <taxon>Spirochaeta</taxon>
    </lineage>
</organism>
<evidence type="ECO:0000313" key="4">
    <source>
        <dbReference type="EMBL" id="AFG37353.1"/>
    </source>
</evidence>
<dbReference type="KEGG" id="sfc:Spiaf_1278"/>
<dbReference type="OrthoDB" id="9800595at2"/>
<dbReference type="STRING" id="889378.Spiaf_1278"/>
<keyword evidence="1" id="KW-0808">Transferase</keyword>
<keyword evidence="2 4" id="KW-0418">Kinase</keyword>
<dbReference type="EMBL" id="CP003282">
    <property type="protein sequence ID" value="AFG37353.1"/>
    <property type="molecule type" value="Genomic_DNA"/>
</dbReference>
<dbReference type="InterPro" id="IPR043129">
    <property type="entry name" value="ATPase_NBD"/>
</dbReference>
<gene>
    <name evidence="4" type="ordered locus">Spiaf_1278</name>
</gene>
<evidence type="ECO:0000256" key="2">
    <source>
        <dbReference type="ARBA" id="ARBA00022777"/>
    </source>
</evidence>
<evidence type="ECO:0000256" key="1">
    <source>
        <dbReference type="ARBA" id="ARBA00022679"/>
    </source>
</evidence>
<dbReference type="GO" id="GO:0005524">
    <property type="term" value="F:ATP binding"/>
    <property type="evidence" value="ECO:0007669"/>
    <property type="project" value="InterPro"/>
</dbReference>
<dbReference type="Proteomes" id="UP000007383">
    <property type="component" value="Chromosome"/>
</dbReference>
<reference evidence="5" key="1">
    <citation type="journal article" date="2013" name="Stand. Genomic Sci.">
        <title>Complete genome sequence of the halophilic bacterium Spirochaeta africana type strain (Z-7692(T)) from the alkaline Lake Magadi in the East African Rift.</title>
        <authorList>
            <person name="Liolos K."/>
            <person name="Abt B."/>
            <person name="Scheuner C."/>
            <person name="Teshima H."/>
            <person name="Held B."/>
            <person name="Lapidus A."/>
            <person name="Nolan M."/>
            <person name="Lucas S."/>
            <person name="Deshpande S."/>
            <person name="Cheng J.F."/>
            <person name="Tapia R."/>
            <person name="Goodwin L.A."/>
            <person name="Pitluck S."/>
            <person name="Pagani I."/>
            <person name="Ivanova N."/>
            <person name="Mavromatis K."/>
            <person name="Mikhailova N."/>
            <person name="Huntemann M."/>
            <person name="Pati A."/>
            <person name="Chen A."/>
            <person name="Palaniappan K."/>
            <person name="Land M."/>
            <person name="Rohde M."/>
            <person name="Tindall B.J."/>
            <person name="Detter J.C."/>
            <person name="Goker M."/>
            <person name="Bristow J."/>
            <person name="Eisen J.A."/>
            <person name="Markowitz V."/>
            <person name="Hugenholtz P."/>
            <person name="Woyke T."/>
            <person name="Klenk H.P."/>
            <person name="Kyrpides N.C."/>
        </authorList>
    </citation>
    <scope>NUCLEOTIDE SEQUENCE</scope>
    <source>
        <strain evidence="5">ATCC 700263 / DSM 8902 / Z-7692</strain>
    </source>
</reference>
<dbReference type="PATRIC" id="fig|889378.3.peg.1282"/>
<dbReference type="SUPFAM" id="SSF53067">
    <property type="entry name" value="Actin-like ATPase domain"/>
    <property type="match status" value="1"/>
</dbReference>
<comment type="similarity">
    <text evidence="3">Belongs to the bacterial glucokinase family.</text>
</comment>
<dbReference type="AlphaFoldDB" id="H9UIL0"/>
<keyword evidence="5" id="KW-1185">Reference proteome</keyword>
<dbReference type="Gene3D" id="3.30.420.40">
    <property type="match status" value="1"/>
</dbReference>
<dbReference type="eggNOG" id="COG0837">
    <property type="taxonomic scope" value="Bacteria"/>
</dbReference>
<dbReference type="CDD" id="cd24008">
    <property type="entry name" value="ASKHA_NBD_GLK"/>
    <property type="match status" value="1"/>
</dbReference>
<dbReference type="Gene3D" id="3.40.367.20">
    <property type="match status" value="1"/>
</dbReference>
<dbReference type="Pfam" id="PF02685">
    <property type="entry name" value="Glucokinase"/>
    <property type="match status" value="1"/>
</dbReference>
<proteinExistence type="inferred from homology"/>
<dbReference type="InterPro" id="IPR003836">
    <property type="entry name" value="Glucokinase"/>
</dbReference>
<protein>
    <submittedName>
        <fullName evidence="4">Glucokinase</fullName>
    </submittedName>
</protein>
<dbReference type="PANTHER" id="PTHR47363">
    <property type="entry name" value="GLUCOKINASE"/>
    <property type="match status" value="1"/>
</dbReference>
<dbReference type="GO" id="GO:0004340">
    <property type="term" value="F:glucokinase activity"/>
    <property type="evidence" value="ECO:0007669"/>
    <property type="project" value="InterPro"/>
</dbReference>
<evidence type="ECO:0000313" key="5">
    <source>
        <dbReference type="Proteomes" id="UP000007383"/>
    </source>
</evidence>
<accession>H9UIL0</accession>
<name>H9UIL0_SPIAZ</name>
<dbReference type="GO" id="GO:0006096">
    <property type="term" value="P:glycolytic process"/>
    <property type="evidence" value="ECO:0007669"/>
    <property type="project" value="InterPro"/>
</dbReference>
<dbReference type="HOGENOM" id="CLU_042582_0_0_12"/>
<evidence type="ECO:0000256" key="3">
    <source>
        <dbReference type="RuleBase" id="RU004046"/>
    </source>
</evidence>
<dbReference type="GO" id="GO:0005536">
    <property type="term" value="F:D-glucose binding"/>
    <property type="evidence" value="ECO:0007669"/>
    <property type="project" value="InterPro"/>
</dbReference>
<dbReference type="RefSeq" id="WP_014455341.1">
    <property type="nucleotide sequence ID" value="NC_017098.1"/>
</dbReference>
<sequence length="348" mass="37910">MNAETVIVAGDVGGTNTTIALMAPEGNSFRIVRKQRYSSQQLSGIEEAISDSLEGFRRDHPDLKLTACCFSAAGPVRDNRCKLTNVPWSVDGAVISELFGAPAFVINDFSAVCYGLPLLQLDNPEEVTVLQHPDGSIPEPHGDVMAAAGAGTGLGVGFLIRNGDHVRAFPTEAGHVDLAPVDDTMSDFYRFLRAELNGQRPGAELSISGMGISNLYRFFRSKLDGPVDDQLARIDDAAVTERPPLISRGAADGHPLLQQVMRYFVQMYANFASNAALNYIPSAGLFLAGGIAAKNQQFFLEDDLFMRTFLENYNPNIRTVIERIPVYIIRNYDVSLYGAANAARMLKE</sequence>
<dbReference type="PANTHER" id="PTHR47363:SF1">
    <property type="entry name" value="GLUCOKINASE"/>
    <property type="match status" value="1"/>
</dbReference>